<dbReference type="AlphaFoldDB" id="A0A8H6TNM3"/>
<reference evidence="2" key="1">
    <citation type="submission" date="2020-05" db="EMBL/GenBank/DDBJ databases">
        <title>Mycena genomes resolve the evolution of fungal bioluminescence.</title>
        <authorList>
            <person name="Tsai I.J."/>
        </authorList>
    </citation>
    <scope>NUCLEOTIDE SEQUENCE</scope>
    <source>
        <strain evidence="2">110903Hualien_Pintung</strain>
    </source>
</reference>
<dbReference type="OrthoDB" id="6511194at2759"/>
<feature type="compositionally biased region" description="Low complexity" evidence="1">
    <location>
        <begin position="153"/>
        <end position="162"/>
    </location>
</feature>
<accession>A0A8H6TNM3</accession>
<feature type="compositionally biased region" description="Pro residues" evidence="1">
    <location>
        <begin position="143"/>
        <end position="152"/>
    </location>
</feature>
<keyword evidence="3" id="KW-1185">Reference proteome</keyword>
<name>A0A8H6TNM3_MYCCL</name>
<feature type="region of interest" description="Disordered" evidence="1">
    <location>
        <begin position="623"/>
        <end position="660"/>
    </location>
</feature>
<proteinExistence type="predicted"/>
<gene>
    <name evidence="2" type="ORF">HMN09_00177700</name>
</gene>
<protein>
    <recommendedName>
        <fullName evidence="4">Tc1-like transposase DDE domain-containing protein</fullName>
    </recommendedName>
</protein>
<sequence length="992" mass="110979">MCTSVTRRVVAMPAISNRSKAATSRIHSRQTTQDAVDRTRDPDYEPEPTPSFISAEHEKKKRSLNADQLGARKRRREEADLHDPVSAPCKSKATLWREQTGATKKARDKNRQQSIAVLFGKKPEAAEHGKQPLGQLFSFWGKPPPADPPAPTPVSVSSSAPHASVDGTMAMEDVEIIHVPGPEPIEQPLSAVSDSDIEMPDPATMAPERAPPIERASPDVEIVEGPGENTTRSLEQTPDGPVSSELDDAEDDPTAVSIAAITSQHAALDAKIKKYEKTHCNKKKIAASVSDTKLADRIITINGLKVYNEQRLKLELQRVKLLGQLQTIPKPQRANLRLKLRKLKPSIAASRTVAAQFNKTTYWAQKLRSAAVILVRTGELPENKQGKGGKHATHFDDPGVKPRLQAFARKEVPVEEGGYEERISPQKLRRYVNEFLFPELEIDDTIGITTAVAWLKKLGYTARRYQKGVYYDGHERPDVVKARNEFIKFMENEVLPFSYQYEDVVDPVTGKKVIDPVTKLPQLREIAPKLNPGQKARYPIYHDETTLHANDQARITWERVDDHELRSKSRGRLIHESGFIIEHSGWLRLTDDEIRREELFPKRPLSPAEQALEDARKVAEAAAEAEKLRSGKGKGRKRAAPKEPVSQPATDRTTVGVDWVPPPPPAPFTRYRCDVYAANKTIYPGAGHDPWWDMPQLIAQTKNAVDIFEAKYPDGQAVFIFDCSSAHEAYASDALLAHKMNLKPGGKQPIMHATTIPGTTQRQSMVFEVGDTLPVDKEGKPQLELIGQPKGLERVLEERGLLAELRAAASARGGSVLKQCAECGRSEKAREAEAKARRELGDVAPGSEEVYDDDEERGSMCCMMRCLASQADFKAEKPLLQVLIEKRGHICLFLPKFHCELNPIEMVWAELKRYFRDHADGTFPKAKKLVPKGLDRISIDTIRRFFRHCNRYRSAYQLGLNPQQAAYAVKKYSSHRRVPREIMNDVNIINGP</sequence>
<comment type="caution">
    <text evidence="2">The sequence shown here is derived from an EMBL/GenBank/DDBJ whole genome shotgun (WGS) entry which is preliminary data.</text>
</comment>
<dbReference type="PANTHER" id="PTHR35871:SF1">
    <property type="entry name" value="CXC1-LIKE CYSTEINE CLUSTER ASSOCIATED WITH KDZ TRANSPOSASES DOMAIN-CONTAINING PROTEIN"/>
    <property type="match status" value="1"/>
</dbReference>
<feature type="region of interest" description="Disordered" evidence="1">
    <location>
        <begin position="143"/>
        <end position="162"/>
    </location>
</feature>
<dbReference type="Proteomes" id="UP000613580">
    <property type="component" value="Unassembled WGS sequence"/>
</dbReference>
<dbReference type="InterPro" id="IPR036397">
    <property type="entry name" value="RNaseH_sf"/>
</dbReference>
<feature type="region of interest" description="Disordered" evidence="1">
    <location>
        <begin position="13"/>
        <end position="109"/>
    </location>
</feature>
<organism evidence="2 3">
    <name type="scientific">Mycena chlorophos</name>
    <name type="common">Agaric fungus</name>
    <name type="synonym">Agaricus chlorophos</name>
    <dbReference type="NCBI Taxonomy" id="658473"/>
    <lineage>
        <taxon>Eukaryota</taxon>
        <taxon>Fungi</taxon>
        <taxon>Dikarya</taxon>
        <taxon>Basidiomycota</taxon>
        <taxon>Agaricomycotina</taxon>
        <taxon>Agaricomycetes</taxon>
        <taxon>Agaricomycetidae</taxon>
        <taxon>Agaricales</taxon>
        <taxon>Marasmiineae</taxon>
        <taxon>Mycenaceae</taxon>
        <taxon>Mycena</taxon>
    </lineage>
</organism>
<feature type="compositionally biased region" description="Basic residues" evidence="1">
    <location>
        <begin position="630"/>
        <end position="639"/>
    </location>
</feature>
<evidence type="ECO:0000256" key="1">
    <source>
        <dbReference type="SAM" id="MobiDB-lite"/>
    </source>
</evidence>
<evidence type="ECO:0000313" key="3">
    <source>
        <dbReference type="Proteomes" id="UP000613580"/>
    </source>
</evidence>
<dbReference type="EMBL" id="JACAZE010000002">
    <property type="protein sequence ID" value="KAF7320910.1"/>
    <property type="molecule type" value="Genomic_DNA"/>
</dbReference>
<dbReference type="Gene3D" id="3.30.420.10">
    <property type="entry name" value="Ribonuclease H-like superfamily/Ribonuclease H"/>
    <property type="match status" value="1"/>
</dbReference>
<dbReference type="PANTHER" id="PTHR35871">
    <property type="entry name" value="EXPRESSED PROTEIN"/>
    <property type="match status" value="1"/>
</dbReference>
<dbReference type="GO" id="GO:0003676">
    <property type="term" value="F:nucleic acid binding"/>
    <property type="evidence" value="ECO:0007669"/>
    <property type="project" value="InterPro"/>
</dbReference>
<evidence type="ECO:0000313" key="2">
    <source>
        <dbReference type="EMBL" id="KAF7320910.1"/>
    </source>
</evidence>
<feature type="region of interest" description="Disordered" evidence="1">
    <location>
        <begin position="223"/>
        <end position="249"/>
    </location>
</feature>
<evidence type="ECO:0008006" key="4">
    <source>
        <dbReference type="Google" id="ProtNLM"/>
    </source>
</evidence>